<dbReference type="InterPro" id="IPR056911">
    <property type="entry name" value="Phage_Znf_bind_put"/>
</dbReference>
<dbReference type="Proteomes" id="UP001621512">
    <property type="component" value="Chromosome"/>
</dbReference>
<sequence>MTDPQQPSPADRLHAEDVEQHACPKCDAPPGSPCRSRGGAVASAYHTRRFTMVPRPKKALRVPTLADRGPGRATPADAGTASSG</sequence>
<evidence type="ECO:0000256" key="1">
    <source>
        <dbReference type="SAM" id="MobiDB-lite"/>
    </source>
</evidence>
<dbReference type="EMBL" id="CP108341">
    <property type="protein sequence ID" value="WTW24577.1"/>
    <property type="molecule type" value="Genomic_DNA"/>
</dbReference>
<feature type="compositionally biased region" description="Basic and acidic residues" evidence="1">
    <location>
        <begin position="11"/>
        <end position="24"/>
    </location>
</feature>
<name>A0ABZ1M9I7_STREF</name>
<gene>
    <name evidence="3" type="ORF">OHU35_00275</name>
</gene>
<proteinExistence type="predicted"/>
<accession>A0ABZ1M9I7</accession>
<reference evidence="3 4" key="1">
    <citation type="submission" date="2022-10" db="EMBL/GenBank/DDBJ databases">
        <title>The complete genomes of actinobacterial strains from the NBC collection.</title>
        <authorList>
            <person name="Joergensen T.S."/>
            <person name="Alvarez Arevalo M."/>
            <person name="Sterndorff E.B."/>
            <person name="Faurdal D."/>
            <person name="Vuksanovic O."/>
            <person name="Mourched A.-S."/>
            <person name="Charusanti P."/>
            <person name="Shaw S."/>
            <person name="Blin K."/>
            <person name="Weber T."/>
        </authorList>
    </citation>
    <scope>NUCLEOTIDE SEQUENCE [LARGE SCALE GENOMIC DNA]</scope>
    <source>
        <strain evidence="3 4">NBC_00017</strain>
    </source>
</reference>
<feature type="region of interest" description="Disordered" evidence="1">
    <location>
        <begin position="55"/>
        <end position="84"/>
    </location>
</feature>
<dbReference type="RefSeq" id="WP_405504085.1">
    <property type="nucleotide sequence ID" value="NZ_CP108341.1"/>
</dbReference>
<keyword evidence="4" id="KW-1185">Reference proteome</keyword>
<feature type="region of interest" description="Disordered" evidence="1">
    <location>
        <begin position="1"/>
        <end position="35"/>
    </location>
</feature>
<protein>
    <recommendedName>
        <fullName evidence="2">DNA-binding phage zinc finger domain-containing protein</fullName>
    </recommendedName>
</protein>
<evidence type="ECO:0000313" key="3">
    <source>
        <dbReference type="EMBL" id="WTW24577.1"/>
    </source>
</evidence>
<dbReference type="Pfam" id="PF24623">
    <property type="entry name" value="Phage_zn_bind_8"/>
    <property type="match status" value="1"/>
</dbReference>
<feature type="domain" description="DNA-binding phage zinc finger" evidence="2">
    <location>
        <begin position="11"/>
        <end position="62"/>
    </location>
</feature>
<evidence type="ECO:0000259" key="2">
    <source>
        <dbReference type="Pfam" id="PF24623"/>
    </source>
</evidence>
<organism evidence="3 4">
    <name type="scientific">Streptomyces purpurascens</name>
    <dbReference type="NCBI Taxonomy" id="1924"/>
    <lineage>
        <taxon>Bacteria</taxon>
        <taxon>Bacillati</taxon>
        <taxon>Actinomycetota</taxon>
        <taxon>Actinomycetes</taxon>
        <taxon>Kitasatosporales</taxon>
        <taxon>Streptomycetaceae</taxon>
        <taxon>Streptomyces</taxon>
    </lineage>
</organism>
<evidence type="ECO:0000313" key="4">
    <source>
        <dbReference type="Proteomes" id="UP001621512"/>
    </source>
</evidence>